<comment type="caution">
    <text evidence="6">The sequence shown here is derived from an EMBL/GenBank/DDBJ whole genome shotgun (WGS) entry which is preliminary data.</text>
</comment>
<dbReference type="InterPro" id="IPR036386">
    <property type="entry name" value="HscB_C_sf"/>
</dbReference>
<dbReference type="AlphaFoldDB" id="A0AAJ4XQW4"/>
<gene>
    <name evidence="6" type="ORF">MEPE_05367</name>
</gene>
<reference evidence="6" key="1">
    <citation type="submission" date="2023-10" db="EMBL/GenBank/DDBJ databases">
        <authorList>
            <person name="Guldener U."/>
        </authorList>
    </citation>
    <scope>NUCLEOTIDE SEQUENCE</scope>
    <source>
        <strain evidence="6">Mp4</strain>
    </source>
</reference>
<dbReference type="SUPFAM" id="SSF58038">
    <property type="entry name" value="SNARE fusion complex"/>
    <property type="match status" value="1"/>
</dbReference>
<dbReference type="Gene3D" id="1.10.287.110">
    <property type="entry name" value="DnaJ domain"/>
    <property type="match status" value="1"/>
</dbReference>
<keyword evidence="4" id="KW-0175">Coiled coil</keyword>
<evidence type="ECO:0000313" key="7">
    <source>
        <dbReference type="Proteomes" id="UP001294444"/>
    </source>
</evidence>
<dbReference type="PANTHER" id="PTHR14021:SF15">
    <property type="entry name" value="IRON-SULFUR CLUSTER CO-CHAPERONE PROTEIN HSCB"/>
    <property type="match status" value="1"/>
</dbReference>
<dbReference type="CDD" id="cd15853">
    <property type="entry name" value="SNARE_Bet1"/>
    <property type="match status" value="1"/>
</dbReference>
<dbReference type="GO" id="GO:0051259">
    <property type="term" value="P:protein complex oligomerization"/>
    <property type="evidence" value="ECO:0007669"/>
    <property type="project" value="InterPro"/>
</dbReference>
<dbReference type="PANTHER" id="PTHR14021">
    <property type="entry name" value="IRON-SULFUR CLUSTER CO-CHAPERONE PROTEIN HSCB"/>
    <property type="match status" value="1"/>
</dbReference>
<name>A0AAJ4XQW4_9BASI</name>
<dbReference type="SUPFAM" id="SSF47144">
    <property type="entry name" value="HSC20 (HSCB), C-terminal oligomerisation domain"/>
    <property type="match status" value="1"/>
</dbReference>
<dbReference type="EMBL" id="OAPG01000015">
    <property type="protein sequence ID" value="SNX86658.1"/>
    <property type="molecule type" value="Genomic_DNA"/>
</dbReference>
<comment type="subcellular location">
    <subcellularLocation>
        <location evidence="3">Endomembrane system</location>
        <topology evidence="3">Single-pass type IV membrane protein</topology>
    </subcellularLocation>
</comment>
<dbReference type="InterPro" id="IPR001623">
    <property type="entry name" value="DnaJ_domain"/>
</dbReference>
<dbReference type="CDD" id="cd06257">
    <property type="entry name" value="DnaJ"/>
    <property type="match status" value="1"/>
</dbReference>
<dbReference type="Gene3D" id="1.20.5.110">
    <property type="match status" value="1"/>
</dbReference>
<evidence type="ECO:0000256" key="3">
    <source>
        <dbReference type="ARBA" id="ARBA00046280"/>
    </source>
</evidence>
<evidence type="ECO:0000256" key="1">
    <source>
        <dbReference type="ARBA" id="ARBA00010476"/>
    </source>
</evidence>
<dbReference type="Pfam" id="PF07743">
    <property type="entry name" value="HSCB_C"/>
    <property type="match status" value="1"/>
</dbReference>
<dbReference type="GO" id="GO:0005739">
    <property type="term" value="C:mitochondrion"/>
    <property type="evidence" value="ECO:0007669"/>
    <property type="project" value="TreeGrafter"/>
</dbReference>
<dbReference type="GO" id="GO:0001671">
    <property type="term" value="F:ATPase activator activity"/>
    <property type="evidence" value="ECO:0007669"/>
    <property type="project" value="InterPro"/>
</dbReference>
<evidence type="ECO:0000259" key="5">
    <source>
        <dbReference type="SMART" id="SM00271"/>
    </source>
</evidence>
<dbReference type="NCBIfam" id="TIGR00714">
    <property type="entry name" value="hscB"/>
    <property type="match status" value="1"/>
</dbReference>
<dbReference type="Proteomes" id="UP001294444">
    <property type="component" value="Unassembled WGS sequence"/>
</dbReference>
<keyword evidence="2" id="KW-0143">Chaperone</keyword>
<dbReference type="InterPro" id="IPR004640">
    <property type="entry name" value="HscB"/>
</dbReference>
<feature type="coiled-coil region" evidence="4">
    <location>
        <begin position="290"/>
        <end position="329"/>
    </location>
</feature>
<protein>
    <submittedName>
        <fullName evidence="6">Related to Co-chaperone protein HscB, mitochondrial</fullName>
    </submittedName>
</protein>
<evidence type="ECO:0000313" key="6">
    <source>
        <dbReference type="EMBL" id="SNX86658.1"/>
    </source>
</evidence>
<organism evidence="6 7">
    <name type="scientific">Melanopsichium pennsylvanicum</name>
    <dbReference type="NCBI Taxonomy" id="63383"/>
    <lineage>
        <taxon>Eukaryota</taxon>
        <taxon>Fungi</taxon>
        <taxon>Dikarya</taxon>
        <taxon>Basidiomycota</taxon>
        <taxon>Ustilaginomycotina</taxon>
        <taxon>Ustilaginomycetes</taxon>
        <taxon>Ustilaginales</taxon>
        <taxon>Ustilaginaceae</taxon>
        <taxon>Melanopsichium</taxon>
    </lineage>
</organism>
<sequence length="375" mass="41666">MSTSADRTYEQQNDSALDALYSKVSSLRSVTIDIHNDSENQRAGLLSQTSDQFDNFGAQLTRTSNHFSRTIVNGARQHKLTLYIVGGFIVNMVAGINGRTMRLLVSGLGRSASRQAGTFRTLASSTRYYRSQGSFGPFATSPNLVTRHNQLMLTRLSHSTPTRATPLKSCPNCSEAQPLESLSCPKCKTLQPLPQDIDFFKAMDLDFATVPNGGWQIDTNMLKRAWRLKMAVTHPDRMGGRSEKEQQIGAQQSALINRAYETLLTPLARANYLLERHNAPEVSESDSLEDAELLMEVMELRESLEGAENEEEAAEVRAQNAKLMAETEETLAKAFGASPPDLVTAREAAVQLRYWANIEKAAREWSPGKRVELQH</sequence>
<dbReference type="GO" id="GO:0012505">
    <property type="term" value="C:endomembrane system"/>
    <property type="evidence" value="ECO:0007669"/>
    <property type="project" value="UniProtKB-SubCell"/>
</dbReference>
<dbReference type="SUPFAM" id="SSF46565">
    <property type="entry name" value="Chaperone J-domain"/>
    <property type="match status" value="1"/>
</dbReference>
<dbReference type="InterPro" id="IPR039899">
    <property type="entry name" value="BET1_SNARE"/>
</dbReference>
<evidence type="ECO:0000256" key="2">
    <source>
        <dbReference type="ARBA" id="ARBA00023186"/>
    </source>
</evidence>
<dbReference type="SMART" id="SM00271">
    <property type="entry name" value="DnaJ"/>
    <property type="match status" value="1"/>
</dbReference>
<dbReference type="Gene3D" id="1.20.1280.20">
    <property type="entry name" value="HscB, C-terminal domain"/>
    <property type="match status" value="1"/>
</dbReference>
<accession>A0AAJ4XQW4</accession>
<dbReference type="GO" id="GO:0051087">
    <property type="term" value="F:protein-folding chaperone binding"/>
    <property type="evidence" value="ECO:0007669"/>
    <property type="project" value="InterPro"/>
</dbReference>
<dbReference type="InterPro" id="IPR036869">
    <property type="entry name" value="J_dom_sf"/>
</dbReference>
<comment type="similarity">
    <text evidence="1">Belongs to the HscB family.</text>
</comment>
<feature type="domain" description="J" evidence="5">
    <location>
        <begin position="197"/>
        <end position="268"/>
    </location>
</feature>
<evidence type="ECO:0000256" key="4">
    <source>
        <dbReference type="SAM" id="Coils"/>
    </source>
</evidence>
<dbReference type="InterPro" id="IPR009073">
    <property type="entry name" value="HscB_oligo_C"/>
</dbReference>
<proteinExistence type="inferred from homology"/>
<dbReference type="GO" id="GO:0044571">
    <property type="term" value="P:[2Fe-2S] cluster assembly"/>
    <property type="evidence" value="ECO:0007669"/>
    <property type="project" value="InterPro"/>
</dbReference>
<keyword evidence="7" id="KW-1185">Reference proteome</keyword>